<dbReference type="GO" id="GO:0005634">
    <property type="term" value="C:nucleus"/>
    <property type="evidence" value="ECO:0007669"/>
    <property type="project" value="UniProtKB-SubCell"/>
</dbReference>
<feature type="domain" description="C2H2-type" evidence="9">
    <location>
        <begin position="406"/>
        <end position="434"/>
    </location>
</feature>
<feature type="domain" description="C2H2-type" evidence="9">
    <location>
        <begin position="265"/>
        <end position="293"/>
    </location>
</feature>
<dbReference type="SMART" id="SM00355">
    <property type="entry name" value="ZnF_C2H2"/>
    <property type="match status" value="7"/>
</dbReference>
<feature type="domain" description="C2H2-type" evidence="9">
    <location>
        <begin position="375"/>
        <end position="403"/>
    </location>
</feature>
<evidence type="ECO:0000259" key="9">
    <source>
        <dbReference type="PROSITE" id="PS50157"/>
    </source>
</evidence>
<name>B4LG63_DROVI</name>
<dbReference type="PANTHER" id="PTHR24394:SF44">
    <property type="entry name" value="ZINC FINGER PROTEIN 271-LIKE"/>
    <property type="match status" value="1"/>
</dbReference>
<dbReference type="eggNOG" id="KOG1721">
    <property type="taxonomic scope" value="Eukaryota"/>
</dbReference>
<feature type="domain" description="C2H2-type" evidence="9">
    <location>
        <begin position="296"/>
        <end position="318"/>
    </location>
</feature>
<evidence type="ECO:0000256" key="4">
    <source>
        <dbReference type="ARBA" id="ARBA00022771"/>
    </source>
</evidence>
<feature type="compositionally biased region" description="Polar residues" evidence="8">
    <location>
        <begin position="185"/>
        <end position="199"/>
    </location>
</feature>
<dbReference type="AlphaFoldDB" id="B4LG63"/>
<protein>
    <recommendedName>
        <fullName evidence="9">C2H2-type domain-containing protein</fullName>
    </recommendedName>
</protein>
<evidence type="ECO:0000256" key="7">
    <source>
        <dbReference type="PROSITE-ProRule" id="PRU00042"/>
    </source>
</evidence>
<evidence type="ECO:0000256" key="2">
    <source>
        <dbReference type="ARBA" id="ARBA00022723"/>
    </source>
</evidence>
<feature type="compositionally biased region" description="Basic and acidic residues" evidence="8">
    <location>
        <begin position="754"/>
        <end position="763"/>
    </location>
</feature>
<feature type="compositionally biased region" description="Polar residues" evidence="8">
    <location>
        <begin position="346"/>
        <end position="363"/>
    </location>
</feature>
<dbReference type="PROSITE" id="PS50157">
    <property type="entry name" value="ZINC_FINGER_C2H2_2"/>
    <property type="match status" value="4"/>
</dbReference>
<feature type="region of interest" description="Disordered" evidence="8">
    <location>
        <begin position="630"/>
        <end position="766"/>
    </location>
</feature>
<evidence type="ECO:0000256" key="3">
    <source>
        <dbReference type="ARBA" id="ARBA00022737"/>
    </source>
</evidence>
<keyword evidence="6" id="KW-0539">Nucleus</keyword>
<gene>
    <name evidence="10" type="primary">Dvir\GJ13203</name>
    <name evidence="10" type="ORF">Dvir_GJ13203</name>
</gene>
<feature type="region of interest" description="Disordered" evidence="8">
    <location>
        <begin position="230"/>
        <end position="250"/>
    </location>
</feature>
<proteinExistence type="predicted"/>
<feature type="region of interest" description="Disordered" evidence="8">
    <location>
        <begin position="95"/>
        <end position="202"/>
    </location>
</feature>
<sequence>MSGNTKKELILCDYCQVAKDSNQIYTNRKQFAGCRIVDLLQSVTQRTIPLPTTVKLCSLCASTLHATTGTIARAIELVSKLTQTGKKQNIETVLVEAESDDTDDGKRTKPATNIDSPAAKERMSKGAATTNGTPIVDLESPKVTPAKEKGTPNKTPATKKGLKEPNSSAVGVQQSPRKQALKASLPQTSTPAASAQPSTPKKVEDLLQNAIKLTPAKDVPKKNKDFIQLFGGNADNASDTEEEDEEDDEVTTVGKAEIKNIATGFECKLCDFASVYPNPMKKHLKELHGQKRPRIYNCMKCTKVFGVLNSLKSHLLTHGITEEKDESAAPDPQLAVLTALKPKPKPSNTEYTFAINNTNSSTPKPAGEQVQATTYQCEICHLDFSAVKALQEHIKTVHNIERPKAFKCDACDSHFMHKVTMDRHYKKKHCGEDAAAMPAKIKGRRKTISIVVNRPPSKEEATPLASSPAKITGRRKTMAVELNETEEPPAKLKRQSPLKEPKKLSEIDTETAHKEPIEEPASPSKSKSKVDKLSESATVDNVTSESKVDKLSESSTVDKVAGTPKKPKKPSQVLKDFFAPKLASPAKSKSKANDEQVAPTLSQENEIIEELNNMDLNDIDLLDSFDVDISSNKMKSKKDVDTTKSSSQITEIDSPSKKVKSSNEVNPLEPVQKKIKSKKDKDTVDSSQIVDSNEEKLTNEIDPLNSSQLISINGTPKKSGKRKAAKQQAEESSQADTADEEVASPVQLKPLKKSKSDKQKMTDSDIELIDEINPNVKPHKRTKLDSMVLSESELSCSMCSKVVGSRKRLDSHMLKKHTTKLTCPNCKVAYNDSLEYVKHFSVCNGVDGLPCGYKNCKKVFAAANFLCSHLNKKHKLAK</sequence>
<dbReference type="OrthoDB" id="6077919at2759"/>
<dbReference type="FunCoup" id="B4LG63">
    <property type="interactions" value="455"/>
</dbReference>
<keyword evidence="4 7" id="KW-0863">Zinc-finger</keyword>
<evidence type="ECO:0000256" key="1">
    <source>
        <dbReference type="ARBA" id="ARBA00004123"/>
    </source>
</evidence>
<feature type="compositionally biased region" description="Polar residues" evidence="8">
    <location>
        <begin position="165"/>
        <end position="177"/>
    </location>
</feature>
<dbReference type="Gene3D" id="3.30.160.60">
    <property type="entry name" value="Classic Zinc Finger"/>
    <property type="match status" value="3"/>
</dbReference>
<feature type="compositionally biased region" description="Acidic residues" evidence="8">
    <location>
        <begin position="238"/>
        <end position="250"/>
    </location>
</feature>
<evidence type="ECO:0000256" key="6">
    <source>
        <dbReference type="ARBA" id="ARBA00023242"/>
    </source>
</evidence>
<evidence type="ECO:0000256" key="5">
    <source>
        <dbReference type="ARBA" id="ARBA00022833"/>
    </source>
</evidence>
<dbReference type="InterPro" id="IPR036236">
    <property type="entry name" value="Znf_C2H2_sf"/>
</dbReference>
<feature type="compositionally biased region" description="Polar residues" evidence="8">
    <location>
        <begin position="704"/>
        <end position="716"/>
    </location>
</feature>
<dbReference type="PhylomeDB" id="B4LG63"/>
<reference evidence="10 11" key="1">
    <citation type="journal article" date="2007" name="Nature">
        <title>Evolution of genes and genomes on the Drosophila phylogeny.</title>
        <authorList>
            <consortium name="Drosophila 12 Genomes Consortium"/>
            <person name="Clark A.G."/>
            <person name="Eisen M.B."/>
            <person name="Smith D.R."/>
            <person name="Bergman C.M."/>
            <person name="Oliver B."/>
            <person name="Markow T.A."/>
            <person name="Kaufman T.C."/>
            <person name="Kellis M."/>
            <person name="Gelbart W."/>
            <person name="Iyer V.N."/>
            <person name="Pollard D.A."/>
            <person name="Sackton T.B."/>
            <person name="Larracuente A.M."/>
            <person name="Singh N.D."/>
            <person name="Abad J.P."/>
            <person name="Abt D.N."/>
            <person name="Adryan B."/>
            <person name="Aguade M."/>
            <person name="Akashi H."/>
            <person name="Anderson W.W."/>
            <person name="Aquadro C.F."/>
            <person name="Ardell D.H."/>
            <person name="Arguello R."/>
            <person name="Artieri C.G."/>
            <person name="Barbash D.A."/>
            <person name="Barker D."/>
            <person name="Barsanti P."/>
            <person name="Batterham P."/>
            <person name="Batzoglou S."/>
            <person name="Begun D."/>
            <person name="Bhutkar A."/>
            <person name="Blanco E."/>
            <person name="Bosak S.A."/>
            <person name="Bradley R.K."/>
            <person name="Brand A.D."/>
            <person name="Brent M.R."/>
            <person name="Brooks A.N."/>
            <person name="Brown R.H."/>
            <person name="Butlin R.K."/>
            <person name="Caggese C."/>
            <person name="Calvi B.R."/>
            <person name="Bernardo de Carvalho A."/>
            <person name="Caspi A."/>
            <person name="Castrezana S."/>
            <person name="Celniker S.E."/>
            <person name="Chang J.L."/>
            <person name="Chapple C."/>
            <person name="Chatterji S."/>
            <person name="Chinwalla A."/>
            <person name="Civetta A."/>
            <person name="Clifton S.W."/>
            <person name="Comeron J.M."/>
            <person name="Costello J.C."/>
            <person name="Coyne J.A."/>
            <person name="Daub J."/>
            <person name="David R.G."/>
            <person name="Delcher A.L."/>
            <person name="Delehaunty K."/>
            <person name="Do C.B."/>
            <person name="Ebling H."/>
            <person name="Edwards K."/>
            <person name="Eickbush T."/>
            <person name="Evans J.D."/>
            <person name="Filipski A."/>
            <person name="Findeiss S."/>
            <person name="Freyhult E."/>
            <person name="Fulton L."/>
            <person name="Fulton R."/>
            <person name="Garcia A.C."/>
            <person name="Gardiner A."/>
            <person name="Garfield D.A."/>
            <person name="Garvin B.E."/>
            <person name="Gibson G."/>
            <person name="Gilbert D."/>
            <person name="Gnerre S."/>
            <person name="Godfrey J."/>
            <person name="Good R."/>
            <person name="Gotea V."/>
            <person name="Gravely B."/>
            <person name="Greenberg A.J."/>
            <person name="Griffiths-Jones S."/>
            <person name="Gross S."/>
            <person name="Guigo R."/>
            <person name="Gustafson E.A."/>
            <person name="Haerty W."/>
            <person name="Hahn M.W."/>
            <person name="Halligan D.L."/>
            <person name="Halpern A.L."/>
            <person name="Halter G.M."/>
            <person name="Han M.V."/>
            <person name="Heger A."/>
            <person name="Hillier L."/>
            <person name="Hinrichs A.S."/>
            <person name="Holmes I."/>
            <person name="Hoskins R.A."/>
            <person name="Hubisz M.J."/>
            <person name="Hultmark D."/>
            <person name="Huntley M.A."/>
            <person name="Jaffe D.B."/>
            <person name="Jagadeeshan S."/>
            <person name="Jeck W.R."/>
            <person name="Johnson J."/>
            <person name="Jones C.D."/>
            <person name="Jordan W.C."/>
            <person name="Karpen G.H."/>
            <person name="Kataoka E."/>
            <person name="Keightley P.D."/>
            <person name="Kheradpour P."/>
            <person name="Kirkness E.F."/>
            <person name="Koerich L.B."/>
            <person name="Kristiansen K."/>
            <person name="Kudrna D."/>
            <person name="Kulathinal R.J."/>
            <person name="Kumar S."/>
            <person name="Kwok R."/>
            <person name="Lander E."/>
            <person name="Langley C.H."/>
            <person name="Lapoint R."/>
            <person name="Lazzaro B.P."/>
            <person name="Lee S.J."/>
            <person name="Levesque L."/>
            <person name="Li R."/>
            <person name="Lin C.F."/>
            <person name="Lin M.F."/>
            <person name="Lindblad-Toh K."/>
            <person name="Llopart A."/>
            <person name="Long M."/>
            <person name="Low L."/>
            <person name="Lozovsky E."/>
            <person name="Lu J."/>
            <person name="Luo M."/>
            <person name="Machado C.A."/>
            <person name="Makalowski W."/>
            <person name="Marzo M."/>
            <person name="Matsuda M."/>
            <person name="Matzkin L."/>
            <person name="McAllister B."/>
            <person name="McBride C.S."/>
            <person name="McKernan B."/>
            <person name="McKernan K."/>
            <person name="Mendez-Lago M."/>
            <person name="Minx P."/>
            <person name="Mollenhauer M.U."/>
            <person name="Montooth K."/>
            <person name="Mount S.M."/>
            <person name="Mu X."/>
            <person name="Myers E."/>
            <person name="Negre B."/>
            <person name="Newfeld S."/>
            <person name="Nielsen R."/>
            <person name="Noor M.A."/>
            <person name="O'Grady P."/>
            <person name="Pachter L."/>
            <person name="Papaceit M."/>
            <person name="Parisi M.J."/>
            <person name="Parisi M."/>
            <person name="Parts L."/>
            <person name="Pedersen J.S."/>
            <person name="Pesole G."/>
            <person name="Phillippy A.M."/>
            <person name="Ponting C.P."/>
            <person name="Pop M."/>
            <person name="Porcelli D."/>
            <person name="Powell J.R."/>
            <person name="Prohaska S."/>
            <person name="Pruitt K."/>
            <person name="Puig M."/>
            <person name="Quesneville H."/>
            <person name="Ram K.R."/>
            <person name="Rand D."/>
            <person name="Rasmussen M.D."/>
            <person name="Reed L.K."/>
            <person name="Reenan R."/>
            <person name="Reily A."/>
            <person name="Remington K.A."/>
            <person name="Rieger T.T."/>
            <person name="Ritchie M.G."/>
            <person name="Robin C."/>
            <person name="Rogers Y.H."/>
            <person name="Rohde C."/>
            <person name="Rozas J."/>
            <person name="Rubenfield M.J."/>
            <person name="Ruiz A."/>
            <person name="Russo S."/>
            <person name="Salzberg S.L."/>
            <person name="Sanchez-Gracia A."/>
            <person name="Saranga D.J."/>
            <person name="Sato H."/>
            <person name="Schaeffer S.W."/>
            <person name="Schatz M.C."/>
            <person name="Schlenke T."/>
            <person name="Schwartz R."/>
            <person name="Segarra C."/>
            <person name="Singh R.S."/>
            <person name="Sirot L."/>
            <person name="Sirota M."/>
            <person name="Sisneros N.B."/>
            <person name="Smith C.D."/>
            <person name="Smith T.F."/>
            <person name="Spieth J."/>
            <person name="Stage D.E."/>
            <person name="Stark A."/>
            <person name="Stephan W."/>
            <person name="Strausberg R.L."/>
            <person name="Strempel S."/>
            <person name="Sturgill D."/>
            <person name="Sutton G."/>
            <person name="Sutton G.G."/>
            <person name="Tao W."/>
            <person name="Teichmann S."/>
            <person name="Tobari Y.N."/>
            <person name="Tomimura Y."/>
            <person name="Tsolas J.M."/>
            <person name="Valente V.L."/>
            <person name="Venter E."/>
            <person name="Venter J.C."/>
            <person name="Vicario S."/>
            <person name="Vieira F.G."/>
            <person name="Vilella A.J."/>
            <person name="Villasante A."/>
            <person name="Walenz B."/>
            <person name="Wang J."/>
            <person name="Wasserman M."/>
            <person name="Watts T."/>
            <person name="Wilson D."/>
            <person name="Wilson R.K."/>
            <person name="Wing R.A."/>
            <person name="Wolfner M.F."/>
            <person name="Wong A."/>
            <person name="Wong G.K."/>
            <person name="Wu C.I."/>
            <person name="Wu G."/>
            <person name="Yamamoto D."/>
            <person name="Yang H.P."/>
            <person name="Yang S.P."/>
            <person name="Yorke J.A."/>
            <person name="Yoshida K."/>
            <person name="Zdobnov E."/>
            <person name="Zhang P."/>
            <person name="Zhang Y."/>
            <person name="Zimin A.V."/>
            <person name="Baldwin J."/>
            <person name="Abdouelleil A."/>
            <person name="Abdulkadir J."/>
            <person name="Abebe A."/>
            <person name="Abera B."/>
            <person name="Abreu J."/>
            <person name="Acer S.C."/>
            <person name="Aftuck L."/>
            <person name="Alexander A."/>
            <person name="An P."/>
            <person name="Anderson E."/>
            <person name="Anderson S."/>
            <person name="Arachi H."/>
            <person name="Azer M."/>
            <person name="Bachantsang P."/>
            <person name="Barry A."/>
            <person name="Bayul T."/>
            <person name="Berlin A."/>
            <person name="Bessette D."/>
            <person name="Bloom T."/>
            <person name="Blye J."/>
            <person name="Boguslavskiy L."/>
            <person name="Bonnet C."/>
            <person name="Boukhgalter B."/>
            <person name="Bourzgui I."/>
            <person name="Brown A."/>
            <person name="Cahill P."/>
            <person name="Channer S."/>
            <person name="Cheshatsang Y."/>
            <person name="Chuda L."/>
            <person name="Citroen M."/>
            <person name="Collymore A."/>
            <person name="Cooke P."/>
            <person name="Costello M."/>
            <person name="D'Aco K."/>
            <person name="Daza R."/>
            <person name="De Haan G."/>
            <person name="DeGray S."/>
            <person name="DeMaso C."/>
            <person name="Dhargay N."/>
            <person name="Dooley K."/>
            <person name="Dooley E."/>
            <person name="Doricent M."/>
            <person name="Dorje P."/>
            <person name="Dorjee K."/>
            <person name="Dupes A."/>
            <person name="Elong R."/>
            <person name="Falk J."/>
            <person name="Farina A."/>
            <person name="Faro S."/>
            <person name="Ferguson D."/>
            <person name="Fisher S."/>
            <person name="Foley C.D."/>
            <person name="Franke A."/>
            <person name="Friedrich D."/>
            <person name="Gadbois L."/>
            <person name="Gearin G."/>
            <person name="Gearin C.R."/>
            <person name="Giannoukos G."/>
            <person name="Goode T."/>
            <person name="Graham J."/>
            <person name="Grandbois E."/>
            <person name="Grewal S."/>
            <person name="Gyaltsen K."/>
            <person name="Hafez N."/>
            <person name="Hagos B."/>
            <person name="Hall J."/>
            <person name="Henson C."/>
            <person name="Hollinger A."/>
            <person name="Honan T."/>
            <person name="Huard M.D."/>
            <person name="Hughes L."/>
            <person name="Hurhula B."/>
            <person name="Husby M.E."/>
            <person name="Kamat A."/>
            <person name="Kanga B."/>
            <person name="Kashin S."/>
            <person name="Khazanovich D."/>
            <person name="Kisner P."/>
            <person name="Lance K."/>
            <person name="Lara M."/>
            <person name="Lee W."/>
            <person name="Lennon N."/>
            <person name="Letendre F."/>
            <person name="LeVine R."/>
            <person name="Lipovsky A."/>
            <person name="Liu X."/>
            <person name="Liu J."/>
            <person name="Liu S."/>
            <person name="Lokyitsang T."/>
            <person name="Lokyitsang Y."/>
            <person name="Lubonja R."/>
            <person name="Lui A."/>
            <person name="MacDonald P."/>
            <person name="Magnisalis V."/>
            <person name="Maru K."/>
            <person name="Matthews C."/>
            <person name="McCusker W."/>
            <person name="McDonough S."/>
            <person name="Mehta T."/>
            <person name="Meldrim J."/>
            <person name="Meneus L."/>
            <person name="Mihai O."/>
            <person name="Mihalev A."/>
            <person name="Mihova T."/>
            <person name="Mittelman R."/>
            <person name="Mlenga V."/>
            <person name="Montmayeur A."/>
            <person name="Mulrain L."/>
            <person name="Navidi A."/>
            <person name="Naylor J."/>
            <person name="Negash T."/>
            <person name="Nguyen T."/>
            <person name="Nguyen N."/>
            <person name="Nicol R."/>
            <person name="Norbu C."/>
            <person name="Norbu N."/>
            <person name="Novod N."/>
            <person name="O'Neill B."/>
            <person name="Osman S."/>
            <person name="Markiewicz E."/>
            <person name="Oyono O.L."/>
            <person name="Patti C."/>
            <person name="Phunkhang P."/>
            <person name="Pierre F."/>
            <person name="Priest M."/>
            <person name="Raghuraman S."/>
            <person name="Rege F."/>
            <person name="Reyes R."/>
            <person name="Rise C."/>
            <person name="Rogov P."/>
            <person name="Ross K."/>
            <person name="Ryan E."/>
            <person name="Settipalli S."/>
            <person name="Shea T."/>
            <person name="Sherpa N."/>
            <person name="Shi L."/>
            <person name="Shih D."/>
            <person name="Sparrow T."/>
            <person name="Spaulding J."/>
            <person name="Stalker J."/>
            <person name="Stange-Thomann N."/>
            <person name="Stavropoulos S."/>
            <person name="Stone C."/>
            <person name="Strader C."/>
            <person name="Tesfaye S."/>
            <person name="Thomson T."/>
            <person name="Thoulutsang Y."/>
            <person name="Thoulutsang D."/>
            <person name="Topham K."/>
            <person name="Topping I."/>
            <person name="Tsamla T."/>
            <person name="Vassiliev H."/>
            <person name="Vo A."/>
            <person name="Wangchuk T."/>
            <person name="Wangdi T."/>
            <person name="Weiand M."/>
            <person name="Wilkinson J."/>
            <person name="Wilson A."/>
            <person name="Yadav S."/>
            <person name="Young G."/>
            <person name="Yu Q."/>
            <person name="Zembek L."/>
            <person name="Zhong D."/>
            <person name="Zimmer A."/>
            <person name="Zwirko Z."/>
            <person name="Jaffe D.B."/>
            <person name="Alvarez P."/>
            <person name="Brockman W."/>
            <person name="Butler J."/>
            <person name="Chin C."/>
            <person name="Gnerre S."/>
            <person name="Grabherr M."/>
            <person name="Kleber M."/>
            <person name="Mauceli E."/>
            <person name="MacCallum I."/>
        </authorList>
    </citation>
    <scope>NUCLEOTIDE SEQUENCE [LARGE SCALE GENOMIC DNA]</scope>
    <source>
        <strain evidence="11">Tucson 15010-1051.87</strain>
    </source>
</reference>
<dbReference type="PROSITE" id="PS00028">
    <property type="entry name" value="ZINC_FINGER_C2H2_1"/>
    <property type="match status" value="5"/>
</dbReference>
<feature type="region of interest" description="Disordered" evidence="8">
    <location>
        <begin position="346"/>
        <end position="367"/>
    </location>
</feature>
<dbReference type="PANTHER" id="PTHR24394">
    <property type="entry name" value="ZINC FINGER PROTEIN"/>
    <property type="match status" value="1"/>
</dbReference>
<dbReference type="STRING" id="7244.B4LG63"/>
<feature type="compositionally biased region" description="Basic and acidic residues" evidence="8">
    <location>
        <begin position="497"/>
        <end position="517"/>
    </location>
</feature>
<keyword evidence="2" id="KW-0479">Metal-binding</keyword>
<feature type="compositionally biased region" description="Low complexity" evidence="8">
    <location>
        <begin position="726"/>
        <end position="735"/>
    </location>
</feature>
<evidence type="ECO:0000313" key="11">
    <source>
        <dbReference type="Proteomes" id="UP000008792"/>
    </source>
</evidence>
<dbReference type="SUPFAM" id="SSF57667">
    <property type="entry name" value="beta-beta-alpha zinc fingers"/>
    <property type="match status" value="2"/>
</dbReference>
<keyword evidence="3" id="KW-0677">Repeat</keyword>
<dbReference type="OMA" id="HGQQRPR"/>
<comment type="subcellular location">
    <subcellularLocation>
        <location evidence="1">Nucleus</location>
    </subcellularLocation>
</comment>
<organism evidence="10 11">
    <name type="scientific">Drosophila virilis</name>
    <name type="common">Fruit fly</name>
    <dbReference type="NCBI Taxonomy" id="7244"/>
    <lineage>
        <taxon>Eukaryota</taxon>
        <taxon>Metazoa</taxon>
        <taxon>Ecdysozoa</taxon>
        <taxon>Arthropoda</taxon>
        <taxon>Hexapoda</taxon>
        <taxon>Insecta</taxon>
        <taxon>Pterygota</taxon>
        <taxon>Neoptera</taxon>
        <taxon>Endopterygota</taxon>
        <taxon>Diptera</taxon>
        <taxon>Brachycera</taxon>
        <taxon>Muscomorpha</taxon>
        <taxon>Ephydroidea</taxon>
        <taxon>Drosophilidae</taxon>
        <taxon>Drosophila</taxon>
    </lineage>
</organism>
<evidence type="ECO:0000256" key="8">
    <source>
        <dbReference type="SAM" id="MobiDB-lite"/>
    </source>
</evidence>
<dbReference type="InterPro" id="IPR013087">
    <property type="entry name" value="Znf_C2H2_type"/>
</dbReference>
<accession>B4LG63</accession>
<feature type="region of interest" description="Disordered" evidence="8">
    <location>
        <begin position="452"/>
        <end position="604"/>
    </location>
</feature>
<keyword evidence="11" id="KW-1185">Reference proteome</keyword>
<dbReference type="GO" id="GO:0000981">
    <property type="term" value="F:DNA-binding transcription factor activity, RNA polymerase II-specific"/>
    <property type="evidence" value="ECO:0007669"/>
    <property type="project" value="TreeGrafter"/>
</dbReference>
<dbReference type="Proteomes" id="UP000008792">
    <property type="component" value="Unassembled WGS sequence"/>
</dbReference>
<dbReference type="EMBL" id="CH940647">
    <property type="protein sequence ID" value="EDW69371.1"/>
    <property type="molecule type" value="Genomic_DNA"/>
</dbReference>
<dbReference type="GO" id="GO:0008270">
    <property type="term" value="F:zinc ion binding"/>
    <property type="evidence" value="ECO:0007669"/>
    <property type="project" value="UniProtKB-KW"/>
</dbReference>
<evidence type="ECO:0000313" key="10">
    <source>
        <dbReference type="EMBL" id="EDW69371.1"/>
    </source>
</evidence>
<keyword evidence="5" id="KW-0862">Zinc</keyword>
<dbReference type="HOGENOM" id="CLU_365354_0_0_1"/>
<dbReference type="KEGG" id="dvi:6622055"/>
<dbReference type="InParanoid" id="B4LG63"/>